<dbReference type="OMA" id="PINHIEY"/>
<protein>
    <submittedName>
        <fullName evidence="1">Uncharacterized protein</fullName>
    </submittedName>
</protein>
<organism evidence="1 2">
    <name type="scientific">Nomascus leucogenys</name>
    <name type="common">Northern white-cheeked gibbon</name>
    <name type="synonym">Hylobates leucogenys</name>
    <dbReference type="NCBI Taxonomy" id="61853"/>
    <lineage>
        <taxon>Eukaryota</taxon>
        <taxon>Metazoa</taxon>
        <taxon>Chordata</taxon>
        <taxon>Craniata</taxon>
        <taxon>Vertebrata</taxon>
        <taxon>Euteleostomi</taxon>
        <taxon>Mammalia</taxon>
        <taxon>Eutheria</taxon>
        <taxon>Euarchontoglires</taxon>
        <taxon>Primates</taxon>
        <taxon>Haplorrhini</taxon>
        <taxon>Catarrhini</taxon>
        <taxon>Hylobatidae</taxon>
        <taxon>Nomascus</taxon>
    </lineage>
</organism>
<name>A0A2I3HD57_NOMLE</name>
<dbReference type="InParanoid" id="A0A2I3HD57"/>
<evidence type="ECO:0000313" key="2">
    <source>
        <dbReference type="Proteomes" id="UP000001073"/>
    </source>
</evidence>
<evidence type="ECO:0000313" key="1">
    <source>
        <dbReference type="Ensembl" id="ENSNLEP00000041569.1"/>
    </source>
</evidence>
<sequence length="94" mass="11077">MLVRLVSNSRPQVIRPPRPPKVYLSLCFAFPFLFLSSFRPLERSVPEVLLLFRPREERGSSCQPPTFSYFRTVVLLRGPISHLEYQVPHFWGCW</sequence>
<dbReference type="Proteomes" id="UP000001073">
    <property type="component" value="Unplaced"/>
</dbReference>
<accession>A0A2I3HD57</accession>
<proteinExistence type="predicted"/>
<reference evidence="1" key="3">
    <citation type="submission" date="2025-09" db="UniProtKB">
        <authorList>
            <consortium name="Ensembl"/>
        </authorList>
    </citation>
    <scope>IDENTIFICATION</scope>
</reference>
<reference evidence="1" key="2">
    <citation type="submission" date="2025-08" db="UniProtKB">
        <authorList>
            <consortium name="Ensembl"/>
        </authorList>
    </citation>
    <scope>IDENTIFICATION</scope>
</reference>
<dbReference type="GeneTree" id="ENSGT00910000147343"/>
<dbReference type="AlphaFoldDB" id="A0A2I3HD57"/>
<keyword evidence="2" id="KW-1185">Reference proteome</keyword>
<dbReference type="Ensembl" id="ENSNLET00000056804.1">
    <property type="protein sequence ID" value="ENSNLEP00000041569.1"/>
    <property type="gene ID" value="ENSNLEG00000035998.1"/>
</dbReference>
<reference evidence="1" key="1">
    <citation type="submission" date="2012-10" db="EMBL/GenBank/DDBJ databases">
        <authorList>
            <consortium name="Gibbon Genome Sequencing Consortium"/>
        </authorList>
    </citation>
    <scope>NUCLEOTIDE SEQUENCE [LARGE SCALE GENOMIC DNA]</scope>
</reference>